<accession>A0AB39BMI2</accession>
<evidence type="ECO:0000256" key="1">
    <source>
        <dbReference type="SAM" id="MobiDB-lite"/>
    </source>
</evidence>
<protein>
    <submittedName>
        <fullName evidence="2">Uncharacterized protein</fullName>
    </submittedName>
</protein>
<proteinExistence type="predicted"/>
<dbReference type="EMBL" id="CP162550">
    <property type="protein sequence ID" value="XDI35110.1"/>
    <property type="molecule type" value="Genomic_DNA"/>
</dbReference>
<feature type="compositionally biased region" description="Basic and acidic residues" evidence="1">
    <location>
        <begin position="184"/>
        <end position="227"/>
    </location>
</feature>
<dbReference type="SUPFAM" id="SSF52540">
    <property type="entry name" value="P-loop containing nucleoside triphosphate hydrolases"/>
    <property type="match status" value="1"/>
</dbReference>
<keyword evidence="2" id="KW-0614">Plasmid</keyword>
<dbReference type="RefSeq" id="WP_368502727.1">
    <property type="nucleotide sequence ID" value="NZ_CP162550.1"/>
</dbReference>
<organism evidence="2">
    <name type="scientific">Alkalihalophilus sp. As8PL</name>
    <dbReference type="NCBI Taxonomy" id="3237103"/>
    <lineage>
        <taxon>Bacteria</taxon>
        <taxon>Bacillati</taxon>
        <taxon>Bacillota</taxon>
        <taxon>Bacilli</taxon>
        <taxon>Bacillales</taxon>
        <taxon>Bacillaceae</taxon>
        <taxon>Alkalihalophilus</taxon>
    </lineage>
</organism>
<dbReference type="InterPro" id="IPR027417">
    <property type="entry name" value="P-loop_NTPase"/>
</dbReference>
<gene>
    <name evidence="2" type="ORF">AB3N04_01110</name>
</gene>
<feature type="region of interest" description="Disordered" evidence="1">
    <location>
        <begin position="169"/>
        <end position="255"/>
    </location>
</feature>
<name>A0AB39BMI2_9BACI</name>
<evidence type="ECO:0000313" key="2">
    <source>
        <dbReference type="EMBL" id="XDI35110.1"/>
    </source>
</evidence>
<geneLocation type="plasmid" evidence="2">
    <name>unnamed</name>
</geneLocation>
<reference evidence="2" key="1">
    <citation type="submission" date="2024-07" db="EMBL/GenBank/DDBJ databases">
        <title>Identification and characteristics of an arsenic-resistant bacterial isolate, which belongs to a novel species.</title>
        <authorList>
            <person name="Juszczyk A."/>
            <person name="Kowalczyk A."/>
            <person name="Was K."/>
            <person name="Kosowicz W."/>
            <person name="Budzyn A."/>
            <person name="Latowski D."/>
        </authorList>
    </citation>
    <scope>NUCLEOTIDE SEQUENCE</scope>
    <source>
        <strain evidence="2">As8PL</strain>
        <plasmid evidence="2">unnamed</plasmid>
    </source>
</reference>
<dbReference type="AlphaFoldDB" id="A0AB39BMI2"/>
<sequence length="553" mass="64194">MRVLFSIFNDELIDKTLDIVNQNPNIDFNRDKLDMAPTNYYLTVRPIFKEVKFAVISNKVLPSPKDIKNIEKVLPNVEHIIIFISEPESIVEELSEYCSEGFFNKIKLFGYESDKKELHKYYSYLEEIYPPADTSYKEEPIDQYPPSERDFEKASSKFIAAGIEIEARGDDQSHVDNNANISDTEEKKDDEFKEQESNFDSDKGHQTPYTEKKDSTNQVEDQKKDMENREEETLLDQKTFETEAEKPSSLPLKINNDEPELTAKTYTNAVIRDKNAKLEIAFDIPVYKTKKIKKEKVIGVWSPLKNIGCTSFSINFATCLATLNIPVAVIEGLQPQPALLPHLSRFEGEPEHWTSYAEYLFSKEDIDAKRVIWATHDVNYFPLHANDLKRTWEPQMLKYLIEGLRIHDVTLVDLPTGHMENHTKVSLKHVDELWIIVNDQTQILNEWKPFISQVKAIVPETKLIFSPLYSFSKTETISSFLDIPILTEIPDLTADHMKNFYESKPLYLMHHDKPKRILNQSFEPIIEHLLKDHIALCNQKKRSLKDRIISVFS</sequence>
<dbReference type="Gene3D" id="3.40.50.300">
    <property type="entry name" value="P-loop containing nucleotide triphosphate hydrolases"/>
    <property type="match status" value="1"/>
</dbReference>